<dbReference type="CDD" id="cd11393">
    <property type="entry name" value="bHLH_AtbHLH_like"/>
    <property type="match status" value="1"/>
</dbReference>
<dbReference type="OrthoDB" id="673975at2759"/>
<comment type="subcellular location">
    <subcellularLocation>
        <location evidence="1">Nucleus</location>
    </subcellularLocation>
</comment>
<evidence type="ECO:0000256" key="7">
    <source>
        <dbReference type="ARBA" id="ARBA00023242"/>
    </source>
</evidence>
<evidence type="ECO:0000256" key="4">
    <source>
        <dbReference type="ARBA" id="ARBA00023015"/>
    </source>
</evidence>
<dbReference type="GO" id="GO:0046983">
    <property type="term" value="F:protein dimerization activity"/>
    <property type="evidence" value="ECO:0007669"/>
    <property type="project" value="InterPro"/>
</dbReference>
<dbReference type="Gene3D" id="4.10.280.10">
    <property type="entry name" value="Helix-loop-helix DNA-binding domain"/>
    <property type="match status" value="1"/>
</dbReference>
<evidence type="ECO:0000256" key="8">
    <source>
        <dbReference type="SAM" id="MobiDB-lite"/>
    </source>
</evidence>
<dbReference type="PANTHER" id="PTHR16223:SF344">
    <property type="entry name" value="BHLH DOMAIN-CONTAINING PROTEIN"/>
    <property type="match status" value="1"/>
</dbReference>
<comment type="similarity">
    <text evidence="2">Belongs to the bHLH protein family.</text>
</comment>
<evidence type="ECO:0000259" key="9">
    <source>
        <dbReference type="PROSITE" id="PS50888"/>
    </source>
</evidence>
<dbReference type="Proteomes" id="UP000823388">
    <property type="component" value="Chromosome 3N"/>
</dbReference>
<feature type="region of interest" description="Disordered" evidence="8">
    <location>
        <begin position="1"/>
        <end position="43"/>
    </location>
</feature>
<feature type="compositionally biased region" description="Low complexity" evidence="8">
    <location>
        <begin position="31"/>
        <end position="43"/>
    </location>
</feature>
<name>A0A8T0U631_PANVG</name>
<comment type="subunit">
    <text evidence="3">Homodimer.</text>
</comment>
<dbReference type="SUPFAM" id="SSF47459">
    <property type="entry name" value="HLH, helix-loop-helix DNA-binding domain"/>
    <property type="match status" value="1"/>
</dbReference>
<dbReference type="EMBL" id="CM029042">
    <property type="protein sequence ID" value="KAG2618330.1"/>
    <property type="molecule type" value="Genomic_DNA"/>
</dbReference>
<keyword evidence="11" id="KW-1185">Reference proteome</keyword>
<dbReference type="FunFam" id="4.10.280.10:FF:000032">
    <property type="entry name" value="Transcription factor bHLH123 family"/>
    <property type="match status" value="1"/>
</dbReference>
<dbReference type="InterPro" id="IPR011598">
    <property type="entry name" value="bHLH_dom"/>
</dbReference>
<organism evidence="10 11">
    <name type="scientific">Panicum virgatum</name>
    <name type="common">Blackwell switchgrass</name>
    <dbReference type="NCBI Taxonomy" id="38727"/>
    <lineage>
        <taxon>Eukaryota</taxon>
        <taxon>Viridiplantae</taxon>
        <taxon>Streptophyta</taxon>
        <taxon>Embryophyta</taxon>
        <taxon>Tracheophyta</taxon>
        <taxon>Spermatophyta</taxon>
        <taxon>Magnoliopsida</taxon>
        <taxon>Liliopsida</taxon>
        <taxon>Poales</taxon>
        <taxon>Poaceae</taxon>
        <taxon>PACMAD clade</taxon>
        <taxon>Panicoideae</taxon>
        <taxon>Panicodae</taxon>
        <taxon>Paniceae</taxon>
        <taxon>Panicinae</taxon>
        <taxon>Panicum</taxon>
        <taxon>Panicum sect. Hiantes</taxon>
    </lineage>
</organism>
<sequence length="345" mass="37208">MADEWWSSARTGDDGGASACSTVRATDQDAAEPPATSATETDYFRPSLLHVGAAAAAASPPPSFLADPAPHMVDWTQAYMGGSGRAAGAEATNSFNALLQLHGDDAGRHFLLDQQPDVVDGVAPVEPAAAASRSAPLYVDKQYSSYGDVPATPMMTKPFSQQQQQHISGFFGSSMRTFSDMPSAPPMTRTKPLLLQALEHKAFESNDEPVQDTCSLATTRSKKPRIATPSPLPTFKVRKEKLGDRITALQQLVSPFGKTDTASVLHEAIEYIRFLHNQVASLSSPYLRCGRPVQQLQQQQIKEGREAKDLRSRGLCLVPVASTYAVAASETAPEFWHPTFGGTFR</sequence>
<dbReference type="InterPro" id="IPR036638">
    <property type="entry name" value="HLH_DNA-bd_sf"/>
</dbReference>
<keyword evidence="5" id="KW-0238">DNA-binding</keyword>
<dbReference type="AlphaFoldDB" id="A0A8T0U631"/>
<evidence type="ECO:0000313" key="10">
    <source>
        <dbReference type="EMBL" id="KAG2618330.1"/>
    </source>
</evidence>
<dbReference type="InterPro" id="IPR045843">
    <property type="entry name" value="IND-like"/>
</dbReference>
<evidence type="ECO:0000256" key="5">
    <source>
        <dbReference type="ARBA" id="ARBA00023125"/>
    </source>
</evidence>
<proteinExistence type="inferred from homology"/>
<dbReference type="GO" id="GO:0000978">
    <property type="term" value="F:RNA polymerase II cis-regulatory region sequence-specific DNA binding"/>
    <property type="evidence" value="ECO:0007669"/>
    <property type="project" value="TreeGrafter"/>
</dbReference>
<accession>A0A8T0U631</accession>
<protein>
    <recommendedName>
        <fullName evidence="9">BHLH domain-containing protein</fullName>
    </recommendedName>
</protein>
<keyword evidence="7" id="KW-0539">Nucleus</keyword>
<dbReference type="GO" id="GO:0005634">
    <property type="term" value="C:nucleus"/>
    <property type="evidence" value="ECO:0007669"/>
    <property type="project" value="UniProtKB-SubCell"/>
</dbReference>
<reference evidence="10" key="1">
    <citation type="submission" date="2020-05" db="EMBL/GenBank/DDBJ databases">
        <title>WGS assembly of Panicum virgatum.</title>
        <authorList>
            <person name="Lovell J.T."/>
            <person name="Jenkins J."/>
            <person name="Shu S."/>
            <person name="Juenger T.E."/>
            <person name="Schmutz J."/>
        </authorList>
    </citation>
    <scope>NUCLEOTIDE SEQUENCE</scope>
    <source>
        <strain evidence="10">AP13</strain>
    </source>
</reference>
<dbReference type="PANTHER" id="PTHR16223">
    <property type="entry name" value="TRANSCRIPTION FACTOR BHLH83-RELATED"/>
    <property type="match status" value="1"/>
</dbReference>
<keyword evidence="6" id="KW-0804">Transcription</keyword>
<gene>
    <name evidence="10" type="ORF">PVAP13_3NG079513</name>
</gene>
<dbReference type="PROSITE" id="PS50888">
    <property type="entry name" value="BHLH"/>
    <property type="match status" value="1"/>
</dbReference>
<evidence type="ECO:0000256" key="1">
    <source>
        <dbReference type="ARBA" id="ARBA00004123"/>
    </source>
</evidence>
<evidence type="ECO:0000313" key="11">
    <source>
        <dbReference type="Proteomes" id="UP000823388"/>
    </source>
</evidence>
<dbReference type="GO" id="GO:0000981">
    <property type="term" value="F:DNA-binding transcription factor activity, RNA polymerase II-specific"/>
    <property type="evidence" value="ECO:0007669"/>
    <property type="project" value="TreeGrafter"/>
</dbReference>
<dbReference type="InterPro" id="IPR045239">
    <property type="entry name" value="bHLH95_bHLH"/>
</dbReference>
<evidence type="ECO:0000256" key="6">
    <source>
        <dbReference type="ARBA" id="ARBA00023163"/>
    </source>
</evidence>
<dbReference type="SMART" id="SM00353">
    <property type="entry name" value="HLH"/>
    <property type="match status" value="1"/>
</dbReference>
<evidence type="ECO:0000256" key="3">
    <source>
        <dbReference type="ARBA" id="ARBA00011738"/>
    </source>
</evidence>
<evidence type="ECO:0000256" key="2">
    <source>
        <dbReference type="ARBA" id="ARBA00005510"/>
    </source>
</evidence>
<keyword evidence="4" id="KW-0805">Transcription regulation</keyword>
<feature type="domain" description="BHLH" evidence="9">
    <location>
        <begin position="226"/>
        <end position="275"/>
    </location>
</feature>
<comment type="caution">
    <text evidence="10">The sequence shown here is derived from an EMBL/GenBank/DDBJ whole genome shotgun (WGS) entry which is preliminary data.</text>
</comment>